<dbReference type="SMART" id="SM00331">
    <property type="entry name" value="PP2C_SIG"/>
    <property type="match status" value="1"/>
</dbReference>
<dbReference type="AlphaFoldDB" id="A0A6M4IUB2"/>
<dbReference type="InterPro" id="IPR036457">
    <property type="entry name" value="PPM-type-like_dom_sf"/>
</dbReference>
<dbReference type="InterPro" id="IPR015655">
    <property type="entry name" value="PP2C"/>
</dbReference>
<dbReference type="SUPFAM" id="SSF81606">
    <property type="entry name" value="PP2C-like"/>
    <property type="match status" value="1"/>
</dbReference>
<organism evidence="2 3">
    <name type="scientific">Gemmatimonas groenlandica</name>
    <dbReference type="NCBI Taxonomy" id="2732249"/>
    <lineage>
        <taxon>Bacteria</taxon>
        <taxon>Pseudomonadati</taxon>
        <taxon>Gemmatimonadota</taxon>
        <taxon>Gemmatimonadia</taxon>
        <taxon>Gemmatimonadales</taxon>
        <taxon>Gemmatimonadaceae</taxon>
        <taxon>Gemmatimonas</taxon>
    </lineage>
</organism>
<evidence type="ECO:0000313" key="3">
    <source>
        <dbReference type="Proteomes" id="UP000500938"/>
    </source>
</evidence>
<dbReference type="CDD" id="cd00143">
    <property type="entry name" value="PP2Cc"/>
    <property type="match status" value="1"/>
</dbReference>
<protein>
    <submittedName>
        <fullName evidence="2">Serine/threonine-protein phosphatase</fullName>
    </submittedName>
</protein>
<evidence type="ECO:0000313" key="2">
    <source>
        <dbReference type="EMBL" id="QJR37718.1"/>
    </source>
</evidence>
<dbReference type="SMART" id="SM00332">
    <property type="entry name" value="PP2Cc"/>
    <property type="match status" value="1"/>
</dbReference>
<dbReference type="RefSeq" id="WP_171227153.1">
    <property type="nucleotide sequence ID" value="NZ_CP053085.1"/>
</dbReference>
<dbReference type="Gene3D" id="3.60.40.10">
    <property type="entry name" value="PPM-type phosphatase domain"/>
    <property type="match status" value="1"/>
</dbReference>
<accession>A0A6M4IUB2</accession>
<feature type="domain" description="PPM-type phosphatase" evidence="1">
    <location>
        <begin position="18"/>
        <end position="283"/>
    </location>
</feature>
<dbReference type="GO" id="GO:0004722">
    <property type="term" value="F:protein serine/threonine phosphatase activity"/>
    <property type="evidence" value="ECO:0007669"/>
    <property type="project" value="InterPro"/>
</dbReference>
<evidence type="ECO:0000259" key="1">
    <source>
        <dbReference type="PROSITE" id="PS51746"/>
    </source>
</evidence>
<dbReference type="PANTHER" id="PTHR47992">
    <property type="entry name" value="PROTEIN PHOSPHATASE"/>
    <property type="match status" value="1"/>
</dbReference>
<dbReference type="KEGG" id="ggr:HKW67_20425"/>
<gene>
    <name evidence="2" type="ORF">HKW67_20425</name>
</gene>
<dbReference type="Pfam" id="PF13672">
    <property type="entry name" value="PP2C_2"/>
    <property type="match status" value="1"/>
</dbReference>
<dbReference type="EMBL" id="CP053085">
    <property type="protein sequence ID" value="QJR37718.1"/>
    <property type="molecule type" value="Genomic_DNA"/>
</dbReference>
<keyword evidence="3" id="KW-1185">Reference proteome</keyword>
<dbReference type="PROSITE" id="PS51746">
    <property type="entry name" value="PPM_2"/>
    <property type="match status" value="1"/>
</dbReference>
<name>A0A6M4IUB2_9BACT</name>
<proteinExistence type="predicted"/>
<dbReference type="Proteomes" id="UP000500938">
    <property type="component" value="Chromosome"/>
</dbReference>
<sequence length="289" mass="31248">MSETAGPPRKPRDDEMDVFGLSHTGKVRKDNQDHFLMATFHKRINVISSNLPDIEQRFPNGEQRLAYLAMVADGVGGGVGGAEASAIALESLMRYVDGSVTVYYGAKADATEFSELLQSAAMQAHDAVRARRDEQGLRGTMATTLTMYIGVWPTYYLLQVGDSRYYVCRDGVLSQITRDQTMAQDLVDDGILSARTAGNSPMAHVLSSAIGADKTMPVVTRLEADWRNVHLICSDGLTKHVTDARIAEVLGSMTSAKQAAEQLLQEALDGGGSDNITIIIGRTTPKPIA</sequence>
<dbReference type="InterPro" id="IPR001932">
    <property type="entry name" value="PPM-type_phosphatase-like_dom"/>
</dbReference>
<reference evidence="2 3" key="1">
    <citation type="submission" date="2020-05" db="EMBL/GenBank/DDBJ databases">
        <title>Complete genome sequence of Gemmatimonas greenlandica TET16.</title>
        <authorList>
            <person name="Zeng Y."/>
        </authorList>
    </citation>
    <scope>NUCLEOTIDE SEQUENCE [LARGE SCALE GENOMIC DNA]</scope>
    <source>
        <strain evidence="2 3">TET16</strain>
    </source>
</reference>